<feature type="compositionally biased region" description="Basic residues" evidence="1">
    <location>
        <begin position="21"/>
        <end position="35"/>
    </location>
</feature>
<protein>
    <submittedName>
        <fullName evidence="2">Exoenzymes regulatory protein AepA</fullName>
    </submittedName>
</protein>
<feature type="compositionally biased region" description="Basic residues" evidence="1">
    <location>
        <begin position="350"/>
        <end position="362"/>
    </location>
</feature>
<organism evidence="2">
    <name type="scientific">uncultured Sphingomonadaceae bacterium</name>
    <dbReference type="NCBI Taxonomy" id="169976"/>
    <lineage>
        <taxon>Bacteria</taxon>
        <taxon>Pseudomonadati</taxon>
        <taxon>Pseudomonadota</taxon>
        <taxon>Alphaproteobacteria</taxon>
        <taxon>Sphingomonadales</taxon>
        <taxon>Sphingomonadaceae</taxon>
        <taxon>environmental samples</taxon>
    </lineage>
</organism>
<feature type="compositionally biased region" description="Basic and acidic residues" evidence="1">
    <location>
        <begin position="108"/>
        <end position="133"/>
    </location>
</feature>
<feature type="compositionally biased region" description="Basic residues" evidence="1">
    <location>
        <begin position="241"/>
        <end position="264"/>
    </location>
</feature>
<feature type="compositionally biased region" description="Basic and acidic residues" evidence="1">
    <location>
        <begin position="365"/>
        <end position="388"/>
    </location>
</feature>
<feature type="compositionally biased region" description="Basic and acidic residues" evidence="1">
    <location>
        <begin position="537"/>
        <end position="546"/>
    </location>
</feature>
<accession>A0A6J4SME4</accession>
<feature type="non-terminal residue" evidence="2">
    <location>
        <position position="1"/>
    </location>
</feature>
<feature type="compositionally biased region" description="Basic residues" evidence="1">
    <location>
        <begin position="389"/>
        <end position="404"/>
    </location>
</feature>
<feature type="compositionally biased region" description="Basic and acidic residues" evidence="1">
    <location>
        <begin position="268"/>
        <end position="286"/>
    </location>
</feature>
<feature type="compositionally biased region" description="Basic residues" evidence="1">
    <location>
        <begin position="164"/>
        <end position="173"/>
    </location>
</feature>
<reference evidence="2" key="1">
    <citation type="submission" date="2020-02" db="EMBL/GenBank/DDBJ databases">
        <authorList>
            <person name="Meier V. D."/>
        </authorList>
    </citation>
    <scope>NUCLEOTIDE SEQUENCE</scope>
    <source>
        <strain evidence="2">AVDCRST_MAG91</strain>
    </source>
</reference>
<feature type="region of interest" description="Disordered" evidence="1">
    <location>
        <begin position="14"/>
        <end position="552"/>
    </location>
</feature>
<dbReference type="EMBL" id="CADCVX010000180">
    <property type="protein sequence ID" value="CAA9495843.1"/>
    <property type="molecule type" value="Genomic_DNA"/>
</dbReference>
<feature type="compositionally biased region" description="Basic and acidic residues" evidence="1">
    <location>
        <begin position="62"/>
        <end position="87"/>
    </location>
</feature>
<evidence type="ECO:0000313" key="2">
    <source>
        <dbReference type="EMBL" id="CAA9495843.1"/>
    </source>
</evidence>
<feature type="compositionally biased region" description="Basic and acidic residues" evidence="1">
    <location>
        <begin position="174"/>
        <end position="208"/>
    </location>
</feature>
<feature type="compositionally biased region" description="Basic residues" evidence="1">
    <location>
        <begin position="43"/>
        <end position="55"/>
    </location>
</feature>
<dbReference type="AlphaFoldDB" id="A0A6J4SME4"/>
<name>A0A6J4SME4_9SPHN</name>
<feature type="compositionally biased region" description="Low complexity" evidence="1">
    <location>
        <begin position="309"/>
        <end position="320"/>
    </location>
</feature>
<feature type="non-terminal residue" evidence="2">
    <location>
        <position position="552"/>
    </location>
</feature>
<feature type="compositionally biased region" description="Basic and acidic residues" evidence="1">
    <location>
        <begin position="152"/>
        <end position="163"/>
    </location>
</feature>
<feature type="compositionally biased region" description="Basic residues" evidence="1">
    <location>
        <begin position="459"/>
        <end position="502"/>
    </location>
</feature>
<gene>
    <name evidence="2" type="ORF">AVDCRST_MAG91-803</name>
</gene>
<feature type="compositionally biased region" description="Basic and acidic residues" evidence="1">
    <location>
        <begin position="405"/>
        <end position="417"/>
    </location>
</feature>
<evidence type="ECO:0000256" key="1">
    <source>
        <dbReference type="SAM" id="MobiDB-lite"/>
    </source>
</evidence>
<proteinExistence type="predicted"/>
<sequence length="552" mass="63886">EDWRSEACFRLRRGPVPDLRRIRRRHHRQRQRLHAGRAEPHGPLHRAAHRRRRPRQAAGGARRPEAARDLSRRRPRADADPRPDRRARPCHGAGVQRDPARPHRHDLARRPPDQARRLRRRQPEPAVDRRPRVEPGAVGRQALSHRRRPRPRRSEPPRLPDPHRRPRRRRQHRRADPRGRHGQDPHPRRRPHREDRGGRADGPADRRCGRARRRQNPATPVPRARPRAARRAGADAVQRADRRRRHGNQRRRLARDAPHRRRGPPARPHHELFGERRADDRGRVRPADALAIRGPAAHGGRQALRRWRAGVARGVAQGALHGRGGGARAAVPRRRQAPQPDEPGRDGRVPARRPRDRRRRQRAGAGRDRGAGADVHRRPPLADRACADRRRRRHSALRPQRHHRLDAARPPDERPDDGGGAAGAAAPRRRLRLALDDRRRRAPRLRVRLPGGIPQPVPRPRRRRQPRGRAGPARRRLASGGARHLHHRPRRLHPRRRLRRLRRGQDRHAGTRQARRLHPDRPRHLREHPRAGAGHQGARDVDRRAEGLGAEV</sequence>